<gene>
    <name evidence="1" type="ORF">AB204_11590</name>
</gene>
<evidence type="ECO:0000313" key="1">
    <source>
        <dbReference type="EMBL" id="KMJ44979.1"/>
    </source>
</evidence>
<keyword evidence="2" id="KW-1185">Reference proteome</keyword>
<sequence length="224" mass="24930">MANLSKSIIVSSVASVSSLLHTQYNDIKQRLSTIATPSSAEKAELQAAITKVKYFSGLSELVAKNDKAVSALYFIVKNAKKDPSDLLKEIAINSYSLNKFCFIISGIANSFYNYDLSDMSASNIMAVLDFIIMGKVKFSMRQYRDQMTAHKEKADKKADSGFTQTNQALKLCERLGIVSYTGGKISMGYGEYKINTENDLVKYLKSIFTKDKETQNELDLSIEN</sequence>
<reference evidence="1 2" key="1">
    <citation type="submission" date="2015-06" db="EMBL/GenBank/DDBJ databases">
        <title>Draft Whole-Genome Sequence of the Entomopathogenic Bacterium Xenorhabdus khoisanae.</title>
        <authorList>
            <person name="Naidoo S."/>
            <person name="Featherston J."/>
            <person name="Gray V.M."/>
        </authorList>
    </citation>
    <scope>NUCLEOTIDE SEQUENCE [LARGE SCALE GENOMIC DNA]</scope>
    <source>
        <strain evidence="1 2">MCB</strain>
    </source>
</reference>
<dbReference type="RefSeq" id="WP_047963520.1">
    <property type="nucleotide sequence ID" value="NZ_CAWMBG010000069.1"/>
</dbReference>
<dbReference type="AlphaFoldDB" id="A0A0J5FSB9"/>
<name>A0A0J5FSB9_9GAMM</name>
<organism evidence="1 2">
    <name type="scientific">Xenorhabdus khoisanae</name>
    <dbReference type="NCBI Taxonomy" id="880157"/>
    <lineage>
        <taxon>Bacteria</taxon>
        <taxon>Pseudomonadati</taxon>
        <taxon>Pseudomonadota</taxon>
        <taxon>Gammaproteobacteria</taxon>
        <taxon>Enterobacterales</taxon>
        <taxon>Morganellaceae</taxon>
        <taxon>Xenorhabdus</taxon>
    </lineage>
</organism>
<dbReference type="Proteomes" id="UP000036277">
    <property type="component" value="Unassembled WGS sequence"/>
</dbReference>
<dbReference type="OrthoDB" id="6447267at2"/>
<proteinExistence type="predicted"/>
<dbReference type="EMBL" id="LFCV01000069">
    <property type="protein sequence ID" value="KMJ44979.1"/>
    <property type="molecule type" value="Genomic_DNA"/>
</dbReference>
<dbReference type="PATRIC" id="fig|880157.4.peg.2461"/>
<protein>
    <submittedName>
        <fullName evidence="1">Uncharacterized protein</fullName>
    </submittedName>
</protein>
<accession>A0A0J5FSB9</accession>
<comment type="caution">
    <text evidence="1">The sequence shown here is derived from an EMBL/GenBank/DDBJ whole genome shotgun (WGS) entry which is preliminary data.</text>
</comment>
<evidence type="ECO:0000313" key="2">
    <source>
        <dbReference type="Proteomes" id="UP000036277"/>
    </source>
</evidence>